<reference evidence="3 4" key="1">
    <citation type="journal article" date="2015" name="Appl. Environ. Microbiol.">
        <title>Nanoarchaeota, Their Sulfolobales Host, and Nanoarchaeota Virus Distribution across Yellowstone National Park Hot Springs.</title>
        <authorList>
            <person name="Munson-McGee J.H."/>
            <person name="Field E.K."/>
            <person name="Bateson M."/>
            <person name="Rooney C."/>
            <person name="Stepanauskas R."/>
            <person name="Young M.J."/>
        </authorList>
    </citation>
    <scope>NUCLEOTIDE SEQUENCE [LARGE SCALE GENOMIC DNA]</scope>
    <source>
        <strain evidence="3">SCGC AB-777_O03</strain>
    </source>
</reference>
<evidence type="ECO:0000256" key="1">
    <source>
        <dbReference type="ARBA" id="ARBA00009892"/>
    </source>
</evidence>
<proteinExistence type="inferred from homology"/>
<dbReference type="EMBL" id="QEFH01000005">
    <property type="protein sequence ID" value="PVU71448.1"/>
    <property type="molecule type" value="Genomic_DNA"/>
</dbReference>
<comment type="similarity">
    <text evidence="1">Belongs to the deoxyhypusine synthase family.</text>
</comment>
<dbReference type="InterPro" id="IPR002773">
    <property type="entry name" value="Deoxyhypusine_synthase"/>
</dbReference>
<protein>
    <submittedName>
        <fullName evidence="3">Deoxyhypusine synthase</fullName>
    </submittedName>
</protein>
<dbReference type="Proteomes" id="UP000245908">
    <property type="component" value="Unassembled WGS sequence"/>
</dbReference>
<dbReference type="Pfam" id="PF01916">
    <property type="entry name" value="DS"/>
    <property type="match status" value="1"/>
</dbReference>
<dbReference type="SUPFAM" id="SSF52467">
    <property type="entry name" value="DHS-like NAD/FAD-binding domain"/>
    <property type="match status" value="1"/>
</dbReference>
<comment type="caution">
    <text evidence="3">The sequence shown here is derived from an EMBL/GenBank/DDBJ whole genome shotgun (WGS) entry which is preliminary data.</text>
</comment>
<evidence type="ECO:0000256" key="2">
    <source>
        <dbReference type="ARBA" id="ARBA00023027"/>
    </source>
</evidence>
<dbReference type="GO" id="GO:0005737">
    <property type="term" value="C:cytoplasm"/>
    <property type="evidence" value="ECO:0007669"/>
    <property type="project" value="TreeGrafter"/>
</dbReference>
<dbReference type="Gene3D" id="3.40.910.10">
    <property type="entry name" value="Deoxyhypusine synthase"/>
    <property type="match status" value="1"/>
</dbReference>
<sequence>MDHVRDLKINKDMKIKDLIEQFKYVGGFQAQELYRGYEILKEMLNDKNTIKVLSFPADIIATGIRGIIKDIIKNKLFDIIITTTGTLDHDIARLTKDYYLGYFDSDDIKLREEGILRLGNIYIPEENYGIAIENTLRPILDDIFKELKNKNKNLISTYELIFEIGKRLEKFDKKEESIIYWSYKNNIPIIVPGITDGAVGTQILMKEYDYPEIQISVWEDEKFLASKFFGEKKVGALILGGGISKHHAIWWAQFSGGLEYAVYISSANELDGSLSGAKTKEAITWKKIRKNAKHVNIWGDITIILPIIISEFL</sequence>
<gene>
    <name evidence="3" type="ORF">DDW05_00855</name>
</gene>
<name>A0A2T9WUD1_NANST</name>
<dbReference type="AlphaFoldDB" id="A0A2T9WUD1"/>
<dbReference type="PANTHER" id="PTHR11703">
    <property type="entry name" value="DEOXYHYPUSINE SYNTHASE"/>
    <property type="match status" value="1"/>
</dbReference>
<evidence type="ECO:0000313" key="3">
    <source>
        <dbReference type="EMBL" id="PVU71448.1"/>
    </source>
</evidence>
<dbReference type="InterPro" id="IPR029035">
    <property type="entry name" value="DHS-like_NAD/FAD-binding_dom"/>
</dbReference>
<dbReference type="NCBIfam" id="NF002294">
    <property type="entry name" value="PRK01221.1"/>
    <property type="match status" value="1"/>
</dbReference>
<evidence type="ECO:0000313" key="4">
    <source>
        <dbReference type="Proteomes" id="UP000245908"/>
    </source>
</evidence>
<dbReference type="InterPro" id="IPR036982">
    <property type="entry name" value="Deoxyhypusine_synthase_sf"/>
</dbReference>
<keyword evidence="2" id="KW-0520">NAD</keyword>
<organism evidence="3 4">
    <name type="scientific">Nanobsidianus stetteri</name>
    <dbReference type="NCBI Taxonomy" id="1294122"/>
    <lineage>
        <taxon>Archaea</taxon>
        <taxon>Nanobdellota</taxon>
        <taxon>Candidatus Nanoarchaeia</taxon>
        <taxon>Nanoarchaeales</taxon>
        <taxon>Nanopusillaceae</taxon>
        <taxon>Candidatus Nanobsidianus</taxon>
    </lineage>
</organism>
<dbReference type="GO" id="GO:0034038">
    <property type="term" value="F:deoxyhypusine synthase activity"/>
    <property type="evidence" value="ECO:0007669"/>
    <property type="project" value="TreeGrafter"/>
</dbReference>
<dbReference type="FunFam" id="3.40.910.10:FF:000010">
    <property type="entry name" value="Deoxyhypusine synthase"/>
    <property type="match status" value="1"/>
</dbReference>
<accession>A0A2T9WUD1</accession>
<dbReference type="PANTHER" id="PTHR11703:SF0">
    <property type="entry name" value="DEOXYHYPUSINE SYNTHASE"/>
    <property type="match status" value="1"/>
</dbReference>